<dbReference type="InterPro" id="IPR023408">
    <property type="entry name" value="MscS_beta-dom_sf"/>
</dbReference>
<dbReference type="OrthoDB" id="11475at2157"/>
<sequence length="334" mass="36449">MTTGGVSGAQSGTATPTASPTGTLESPVPYEMFPGVPDWILDLGAVVVVLVVAYFASRLVVLVFGRRIARRFQRPSLTRTAIRGIRGAVFLIALLSILRIYGLKLSDISLSVAVFSAVVGVVIAPVVGSIVSGVFLLADQPYEIGDMIELSDTDTRGFVEDITLRYTKIFTLDNTFIVIPNGTIRERDVVNYSAEDPRTRLRLDITVTYEGDLDEARRIVERSARNVDAVIEGGPDIRVGAARYPAPPTCYINSFADHGVQLTLRYWVKEPYKLLATRSKVQTNVWAALEDADVEIAYPHSHLHFDDTSGQMRVAMEEGAPDAPSPDPDRDGPP</sequence>
<dbReference type="Gene3D" id="2.30.30.60">
    <property type="match status" value="1"/>
</dbReference>
<comment type="subcellular location">
    <subcellularLocation>
        <location evidence="1">Cell membrane</location>
        <topology evidence="1">Multi-pass membrane protein</topology>
    </subcellularLocation>
</comment>
<dbReference type="GO" id="GO:0005886">
    <property type="term" value="C:plasma membrane"/>
    <property type="evidence" value="ECO:0007669"/>
    <property type="project" value="UniProtKB-SubCell"/>
</dbReference>
<keyword evidence="4 8" id="KW-0812">Transmembrane</keyword>
<dbReference type="Proteomes" id="UP000608662">
    <property type="component" value="Unassembled WGS sequence"/>
</dbReference>
<dbReference type="PANTHER" id="PTHR30221:SF1">
    <property type="entry name" value="SMALL-CONDUCTANCE MECHANOSENSITIVE CHANNEL"/>
    <property type="match status" value="1"/>
</dbReference>
<dbReference type="PANTHER" id="PTHR30221">
    <property type="entry name" value="SMALL-CONDUCTANCE MECHANOSENSITIVE CHANNEL"/>
    <property type="match status" value="1"/>
</dbReference>
<comment type="caution">
    <text evidence="11">The sequence shown here is derived from an EMBL/GenBank/DDBJ whole genome shotgun (WGS) entry which is preliminary data.</text>
</comment>
<evidence type="ECO:0000256" key="8">
    <source>
        <dbReference type="SAM" id="Phobius"/>
    </source>
</evidence>
<dbReference type="RefSeq" id="WP_170094502.1">
    <property type="nucleotide sequence ID" value="NZ_WOYG01000001.1"/>
</dbReference>
<dbReference type="SUPFAM" id="SSF50182">
    <property type="entry name" value="Sm-like ribonucleoproteins"/>
    <property type="match status" value="1"/>
</dbReference>
<dbReference type="InterPro" id="IPR006685">
    <property type="entry name" value="MscS_channel_2nd"/>
</dbReference>
<dbReference type="SUPFAM" id="SSF82689">
    <property type="entry name" value="Mechanosensitive channel protein MscS (YggB), C-terminal domain"/>
    <property type="match status" value="1"/>
</dbReference>
<organism evidence="11 12">
    <name type="scientific">Halomicrobium mukohataei</name>
    <dbReference type="NCBI Taxonomy" id="57705"/>
    <lineage>
        <taxon>Archaea</taxon>
        <taxon>Methanobacteriati</taxon>
        <taxon>Methanobacteriota</taxon>
        <taxon>Stenosarchaea group</taxon>
        <taxon>Halobacteria</taxon>
        <taxon>Halobacteriales</taxon>
        <taxon>Haloarculaceae</taxon>
        <taxon>Halomicrobium</taxon>
    </lineage>
</organism>
<feature type="compositionally biased region" description="Low complexity" evidence="7">
    <location>
        <begin position="8"/>
        <end position="23"/>
    </location>
</feature>
<evidence type="ECO:0000256" key="7">
    <source>
        <dbReference type="SAM" id="MobiDB-lite"/>
    </source>
</evidence>
<proteinExistence type="inferred from homology"/>
<comment type="similarity">
    <text evidence="2">Belongs to the MscS (TC 1.A.23) family.</text>
</comment>
<dbReference type="InterPro" id="IPR011066">
    <property type="entry name" value="MscS_channel_C_sf"/>
</dbReference>
<dbReference type="Gene3D" id="3.30.70.100">
    <property type="match status" value="1"/>
</dbReference>
<evidence type="ECO:0000256" key="1">
    <source>
        <dbReference type="ARBA" id="ARBA00004651"/>
    </source>
</evidence>
<feature type="transmembrane region" description="Helical" evidence="8">
    <location>
        <begin position="85"/>
        <end position="102"/>
    </location>
</feature>
<dbReference type="Pfam" id="PF00924">
    <property type="entry name" value="MS_channel_2nd"/>
    <property type="match status" value="1"/>
</dbReference>
<feature type="region of interest" description="Disordered" evidence="7">
    <location>
        <begin position="315"/>
        <end position="334"/>
    </location>
</feature>
<evidence type="ECO:0000313" key="11">
    <source>
        <dbReference type="EMBL" id="NLV10856.1"/>
    </source>
</evidence>
<reference evidence="11" key="1">
    <citation type="submission" date="2019-12" db="EMBL/GenBank/DDBJ databases">
        <title>Whole-genome sequence of Halomicrobium mukohataei pws1.</title>
        <authorList>
            <person name="Verma D.K."/>
            <person name="Gopal K."/>
            <person name="Prasad E.S."/>
        </authorList>
    </citation>
    <scope>NUCLEOTIDE SEQUENCE</scope>
    <source>
        <strain evidence="11">Pws1</strain>
    </source>
</reference>
<evidence type="ECO:0000256" key="3">
    <source>
        <dbReference type="ARBA" id="ARBA00022475"/>
    </source>
</evidence>
<evidence type="ECO:0000313" key="12">
    <source>
        <dbReference type="Proteomes" id="UP000608662"/>
    </source>
</evidence>
<dbReference type="Pfam" id="PF21082">
    <property type="entry name" value="MS_channel_3rd"/>
    <property type="match status" value="1"/>
</dbReference>
<evidence type="ECO:0000256" key="4">
    <source>
        <dbReference type="ARBA" id="ARBA00022692"/>
    </source>
</evidence>
<evidence type="ECO:0000259" key="10">
    <source>
        <dbReference type="Pfam" id="PF21082"/>
    </source>
</evidence>
<feature type="domain" description="Mechanosensitive ion channel MscS C-terminal" evidence="10">
    <location>
        <begin position="202"/>
        <end position="296"/>
    </location>
</feature>
<dbReference type="InterPro" id="IPR049278">
    <property type="entry name" value="MS_channel_C"/>
</dbReference>
<dbReference type="GO" id="GO:0008381">
    <property type="term" value="F:mechanosensitive monoatomic ion channel activity"/>
    <property type="evidence" value="ECO:0007669"/>
    <property type="project" value="InterPro"/>
</dbReference>
<evidence type="ECO:0000259" key="9">
    <source>
        <dbReference type="Pfam" id="PF00924"/>
    </source>
</evidence>
<gene>
    <name evidence="11" type="ORF">GOC74_13065</name>
</gene>
<feature type="transmembrane region" description="Helical" evidence="8">
    <location>
        <begin position="39"/>
        <end position="64"/>
    </location>
</feature>
<evidence type="ECO:0000256" key="5">
    <source>
        <dbReference type="ARBA" id="ARBA00022989"/>
    </source>
</evidence>
<dbReference type="AlphaFoldDB" id="A0A847UEE0"/>
<keyword evidence="3" id="KW-1003">Cell membrane</keyword>
<evidence type="ECO:0000256" key="2">
    <source>
        <dbReference type="ARBA" id="ARBA00008017"/>
    </source>
</evidence>
<protein>
    <submittedName>
        <fullName evidence="11">Mechanosensitive ion channel</fullName>
    </submittedName>
</protein>
<dbReference type="InterPro" id="IPR010920">
    <property type="entry name" value="LSM_dom_sf"/>
</dbReference>
<dbReference type="InterPro" id="IPR045275">
    <property type="entry name" value="MscS_archaea/bacteria_type"/>
</dbReference>
<keyword evidence="6 8" id="KW-0472">Membrane</keyword>
<accession>A0A847UEE0</accession>
<name>A0A847UEE0_9EURY</name>
<feature type="transmembrane region" description="Helical" evidence="8">
    <location>
        <begin position="108"/>
        <end position="138"/>
    </location>
</feature>
<evidence type="ECO:0000256" key="6">
    <source>
        <dbReference type="ARBA" id="ARBA00023136"/>
    </source>
</evidence>
<feature type="domain" description="Mechanosensitive ion channel MscS" evidence="9">
    <location>
        <begin position="126"/>
        <end position="193"/>
    </location>
</feature>
<keyword evidence="5 8" id="KW-1133">Transmembrane helix</keyword>
<dbReference type="EMBL" id="WOYG01000001">
    <property type="protein sequence ID" value="NLV10856.1"/>
    <property type="molecule type" value="Genomic_DNA"/>
</dbReference>
<feature type="region of interest" description="Disordered" evidence="7">
    <location>
        <begin position="1"/>
        <end position="23"/>
    </location>
</feature>